<gene>
    <name evidence="1" type="ORF">KAK11_21270</name>
</gene>
<name>A0ABS5E3B7_9BURK</name>
<evidence type="ECO:0000313" key="1">
    <source>
        <dbReference type="EMBL" id="MBQ0937867.1"/>
    </source>
</evidence>
<evidence type="ECO:0000313" key="2">
    <source>
        <dbReference type="Proteomes" id="UP000672097"/>
    </source>
</evidence>
<proteinExistence type="predicted"/>
<reference evidence="1 2" key="1">
    <citation type="submission" date="2021-04" db="EMBL/GenBank/DDBJ databases">
        <title>The genome sequence of type strain Ideonella paludis KCTC 32238.</title>
        <authorList>
            <person name="Liu Y."/>
        </authorList>
    </citation>
    <scope>NUCLEOTIDE SEQUENCE [LARGE SCALE GENOMIC DNA]</scope>
    <source>
        <strain evidence="1 2">KCTC 32238</strain>
    </source>
</reference>
<organism evidence="1 2">
    <name type="scientific">Ideonella paludis</name>
    <dbReference type="NCBI Taxonomy" id="1233411"/>
    <lineage>
        <taxon>Bacteria</taxon>
        <taxon>Pseudomonadati</taxon>
        <taxon>Pseudomonadota</taxon>
        <taxon>Betaproteobacteria</taxon>
        <taxon>Burkholderiales</taxon>
        <taxon>Sphaerotilaceae</taxon>
        <taxon>Ideonella</taxon>
    </lineage>
</organism>
<accession>A0ABS5E3B7</accession>
<protein>
    <submittedName>
        <fullName evidence="1">Uncharacterized protein</fullName>
    </submittedName>
</protein>
<keyword evidence="2" id="KW-1185">Reference proteome</keyword>
<dbReference type="EMBL" id="JAGQDG010000011">
    <property type="protein sequence ID" value="MBQ0937867.1"/>
    <property type="molecule type" value="Genomic_DNA"/>
</dbReference>
<sequence length="46" mass="5311">MNLLQKRKATICLAIHERILHRRLEDLAQLKLPHQAHPAGLAQHQV</sequence>
<comment type="caution">
    <text evidence="1">The sequence shown here is derived from an EMBL/GenBank/DDBJ whole genome shotgun (WGS) entry which is preliminary data.</text>
</comment>
<dbReference type="Proteomes" id="UP000672097">
    <property type="component" value="Unassembled WGS sequence"/>
</dbReference>